<dbReference type="PANTHER" id="PTHR24068">
    <property type="entry name" value="UBIQUITIN-CONJUGATING ENZYME E2"/>
    <property type="match status" value="1"/>
</dbReference>
<dbReference type="Pfam" id="PF00179">
    <property type="entry name" value="UQ_con"/>
    <property type="match status" value="1"/>
</dbReference>
<dbReference type="InterPro" id="IPR016135">
    <property type="entry name" value="UBQ-conjugating_enzyme/RWD"/>
</dbReference>
<dbReference type="CDD" id="cd00195">
    <property type="entry name" value="UBCc_UEV"/>
    <property type="match status" value="1"/>
</dbReference>
<dbReference type="Proteomes" id="UP000001514">
    <property type="component" value="Unassembled WGS sequence"/>
</dbReference>
<dbReference type="STRING" id="88036.D8SAL5"/>
<accession>D8SAL5</accession>
<dbReference type="GO" id="GO:0061631">
    <property type="term" value="F:ubiquitin conjugating enzyme activity"/>
    <property type="evidence" value="ECO:0000318"/>
    <property type="project" value="GO_Central"/>
</dbReference>
<dbReference type="Gene3D" id="3.10.110.10">
    <property type="entry name" value="Ubiquitin Conjugating Enzyme"/>
    <property type="match status" value="1"/>
</dbReference>
<evidence type="ECO:0000313" key="3">
    <source>
        <dbReference type="Proteomes" id="UP000001514"/>
    </source>
</evidence>
<protein>
    <recommendedName>
        <fullName evidence="1">UBC core domain-containing protein</fullName>
    </recommendedName>
</protein>
<proteinExistence type="predicted"/>
<name>D8SAL5_SELML</name>
<keyword evidence="3" id="KW-1185">Reference proteome</keyword>
<dbReference type="GO" id="GO:0000209">
    <property type="term" value="P:protein polyubiquitination"/>
    <property type="evidence" value="ECO:0000318"/>
    <property type="project" value="GO_Central"/>
</dbReference>
<evidence type="ECO:0000259" key="1">
    <source>
        <dbReference type="PROSITE" id="PS50127"/>
    </source>
</evidence>
<dbReference type="GO" id="GO:0005634">
    <property type="term" value="C:nucleus"/>
    <property type="evidence" value="ECO:0000318"/>
    <property type="project" value="GO_Central"/>
</dbReference>
<dbReference type="AlphaFoldDB" id="D8SAL5"/>
<dbReference type="InterPro" id="IPR000608">
    <property type="entry name" value="UBC"/>
</dbReference>
<dbReference type="PROSITE" id="PS50127">
    <property type="entry name" value="UBC_2"/>
    <property type="match status" value="1"/>
</dbReference>
<dbReference type="HOGENOM" id="CLU_280813_0_0_1"/>
<dbReference type="EMBL" id="GL377609">
    <property type="protein sequence ID" value="EFJ18448.1"/>
    <property type="molecule type" value="Genomic_DNA"/>
</dbReference>
<gene>
    <name evidence="2" type="ORF">SELMODRAFT_419803</name>
</gene>
<dbReference type="KEGG" id="smo:SELMODRAFT_419803"/>
<sequence>MQRMCLVLSPLCGPYQGLKLHLDVKIPAMYPTDPPKVTIQTPVPHPNVMGSRICCDILDHQFFGGYTPGYLLGYVFLQLLSLFSSDNIEQSHGGGNVNLQSYSKMCLGPRGLKPRVERYQCPKCGFNVSFSAVDTAVIKCKEIEKKEEDTNLFGVLGLDVDGDEDVLPLEALARPKRKQHGKPALKNVVDMMCERLNVDCRLEIIDKLDDREIMSVKAFDKSVEIYTRLLERRLKCFFLRKTFREKDVVLGIGVNLDSLNKLKPTVVSLDVLSHESFSVYSHNKSLLGVSFQYFLPLALDDEHFKRAKGLMQSSLMNLVHVKTWSPQVVLETLPVMMNLMVLRLVQSCDRHKAAFLKSSGFSHQLMKASEFALEGYCLLYHLFSKLVRDDQELANLIQHKVQDFIDNIELRGKNAVPDLGEFLTYLLVTKDVEWQPKDKEKPQVSKMFLGESLTRRVLWCLKDFPHLAYIEPENYPSELRIRQTFQACKTSMRLILFQVNFFKMTRSTEEFDQRYGFPSEAMTKKLMQLMKEVYKARDWDVYFRIFGLEFDSGWKWQLVRLLKKSIESSEKRGYHVLRYTQSELYELRKAVEPACPPPQGWVDNCGKYPVPQKSFFPGDETLRPLKKGNTSRSSIEQSRALCFKRRMGIMEVRKIEKDVNVLSIGVSRSRTKLKLSSTKIATSGNILQGSAINPSQGRRCGGQRSLCSGHGSLTTTQPAPRLVLHYDKINTSLILFDSSYYSIGSHGWLMKEFGALLALAHRGTKCTIHQRKHCNGSYWSCPYSRPDLDYDPDMPPSVTELMPCQIESIEATGCLSTFELGIRYKMDSVVISDEDREIDRAKLSKEYKEFMHAWRNKEIDCARSSEECLDIWHNRVPTNCVLLSVPSKALKYKALQWNLERDVCNNFPLEILPHEFVTNAASSNTRLKEKDAILELGEAVLQGIRRCVVVDLRGIGIMKKVGLFLPGATVDKLRGYAGSLETVIAVSTKEQAPGLAGEFLNKDDWEALGVGDININTVACFINDLVWTMEIVLLRRVMHSKSPARVCVEVHFKHHLRMYTKIWSKTRELSHRGGWKLGWGSRDKSLAHELYESQDEELQRECGAIANPRLLLLIQGVY</sequence>
<dbReference type="InParanoid" id="D8SAL5"/>
<organism evidence="3">
    <name type="scientific">Selaginella moellendorffii</name>
    <name type="common">Spikemoss</name>
    <dbReference type="NCBI Taxonomy" id="88036"/>
    <lineage>
        <taxon>Eukaryota</taxon>
        <taxon>Viridiplantae</taxon>
        <taxon>Streptophyta</taxon>
        <taxon>Embryophyta</taxon>
        <taxon>Tracheophyta</taxon>
        <taxon>Lycopodiopsida</taxon>
        <taxon>Selaginellales</taxon>
        <taxon>Selaginellaceae</taxon>
        <taxon>Selaginella</taxon>
    </lineage>
</organism>
<feature type="domain" description="UBC core" evidence="1">
    <location>
        <begin position="1"/>
        <end position="125"/>
    </location>
</feature>
<dbReference type="eggNOG" id="KOG0418">
    <property type="taxonomic scope" value="Eukaryota"/>
</dbReference>
<evidence type="ECO:0000313" key="2">
    <source>
        <dbReference type="EMBL" id="EFJ18448.1"/>
    </source>
</evidence>
<dbReference type="SUPFAM" id="SSF54495">
    <property type="entry name" value="UBC-like"/>
    <property type="match status" value="1"/>
</dbReference>
<reference evidence="2 3" key="1">
    <citation type="journal article" date="2011" name="Science">
        <title>The Selaginella genome identifies genetic changes associated with the evolution of vascular plants.</title>
        <authorList>
            <person name="Banks J.A."/>
            <person name="Nishiyama T."/>
            <person name="Hasebe M."/>
            <person name="Bowman J.L."/>
            <person name="Gribskov M."/>
            <person name="dePamphilis C."/>
            <person name="Albert V.A."/>
            <person name="Aono N."/>
            <person name="Aoyama T."/>
            <person name="Ambrose B.A."/>
            <person name="Ashton N.W."/>
            <person name="Axtell M.J."/>
            <person name="Barker E."/>
            <person name="Barker M.S."/>
            <person name="Bennetzen J.L."/>
            <person name="Bonawitz N.D."/>
            <person name="Chapple C."/>
            <person name="Cheng C."/>
            <person name="Correa L.G."/>
            <person name="Dacre M."/>
            <person name="DeBarry J."/>
            <person name="Dreyer I."/>
            <person name="Elias M."/>
            <person name="Engstrom E.M."/>
            <person name="Estelle M."/>
            <person name="Feng L."/>
            <person name="Finet C."/>
            <person name="Floyd S.K."/>
            <person name="Frommer W.B."/>
            <person name="Fujita T."/>
            <person name="Gramzow L."/>
            <person name="Gutensohn M."/>
            <person name="Harholt J."/>
            <person name="Hattori M."/>
            <person name="Heyl A."/>
            <person name="Hirai T."/>
            <person name="Hiwatashi Y."/>
            <person name="Ishikawa M."/>
            <person name="Iwata M."/>
            <person name="Karol K.G."/>
            <person name="Koehler B."/>
            <person name="Kolukisaoglu U."/>
            <person name="Kubo M."/>
            <person name="Kurata T."/>
            <person name="Lalonde S."/>
            <person name="Li K."/>
            <person name="Li Y."/>
            <person name="Litt A."/>
            <person name="Lyons E."/>
            <person name="Manning G."/>
            <person name="Maruyama T."/>
            <person name="Michael T.P."/>
            <person name="Mikami K."/>
            <person name="Miyazaki S."/>
            <person name="Morinaga S."/>
            <person name="Murata T."/>
            <person name="Mueller-Roeber B."/>
            <person name="Nelson D.R."/>
            <person name="Obara M."/>
            <person name="Oguri Y."/>
            <person name="Olmstead R.G."/>
            <person name="Onodera N."/>
            <person name="Petersen B.L."/>
            <person name="Pils B."/>
            <person name="Prigge M."/>
            <person name="Rensing S.A."/>
            <person name="Riano-Pachon D.M."/>
            <person name="Roberts A.W."/>
            <person name="Sato Y."/>
            <person name="Scheller H.V."/>
            <person name="Schulz B."/>
            <person name="Schulz C."/>
            <person name="Shakirov E.V."/>
            <person name="Shibagaki N."/>
            <person name="Shinohara N."/>
            <person name="Shippen D.E."/>
            <person name="Soerensen I."/>
            <person name="Sotooka R."/>
            <person name="Sugimoto N."/>
            <person name="Sugita M."/>
            <person name="Sumikawa N."/>
            <person name="Tanurdzic M."/>
            <person name="Theissen G."/>
            <person name="Ulvskov P."/>
            <person name="Wakazuki S."/>
            <person name="Weng J.K."/>
            <person name="Willats W.W."/>
            <person name="Wipf D."/>
            <person name="Wolf P.G."/>
            <person name="Yang L."/>
            <person name="Zimmer A.D."/>
            <person name="Zhu Q."/>
            <person name="Mitros T."/>
            <person name="Hellsten U."/>
            <person name="Loque D."/>
            <person name="Otillar R."/>
            <person name="Salamov A."/>
            <person name="Schmutz J."/>
            <person name="Shapiro H."/>
            <person name="Lindquist E."/>
            <person name="Lucas S."/>
            <person name="Rokhsar D."/>
            <person name="Grigoriev I.V."/>
        </authorList>
    </citation>
    <scope>NUCLEOTIDE SEQUENCE [LARGE SCALE GENOMIC DNA]</scope>
</reference>
<dbReference type="Gramene" id="EFJ18448">
    <property type="protein sequence ID" value="EFJ18448"/>
    <property type="gene ID" value="SELMODRAFT_419803"/>
</dbReference>